<evidence type="ECO:0000313" key="3">
    <source>
        <dbReference type="EMBL" id="KAF2111389.1"/>
    </source>
</evidence>
<feature type="transmembrane region" description="Helical" evidence="2">
    <location>
        <begin position="134"/>
        <end position="151"/>
    </location>
</feature>
<dbReference type="Pfam" id="PF13430">
    <property type="entry name" value="DUF4112"/>
    <property type="match status" value="1"/>
</dbReference>
<dbReference type="PANTHER" id="PTHR35519">
    <property type="entry name" value="MEMBRANE PROTEINS"/>
    <property type="match status" value="1"/>
</dbReference>
<keyword evidence="2" id="KW-1133">Transmembrane helix</keyword>
<evidence type="ECO:0000313" key="4">
    <source>
        <dbReference type="Proteomes" id="UP000799770"/>
    </source>
</evidence>
<proteinExistence type="predicted"/>
<keyword evidence="2" id="KW-0472">Membrane</keyword>
<dbReference type="PANTHER" id="PTHR35519:SF2">
    <property type="entry name" value="PH DOMAIN PROTEIN"/>
    <property type="match status" value="1"/>
</dbReference>
<sequence>MSNVVAKYAAKYAFKKVLNKDQDKYKDKKVESQYDPYYEMIPHPRKPGKMKKVKKEVPAYIPPAEADTLARARKTAYRLDFSLFNFLGFRFGWSSVIGLVPFVGDAADAGLALNLMRKMNNVEGGLPNSVRIRMVINLIVDFLVGLIPFVGDLADAAIKCNSKNVRLFEEHLDNKYKPKELIEEERRLPKERRPRPATVYEDFSDEEIDRLNTFVDQHDDVRQPTPAYSGRRDRVPDEEMGLPRSGTQKVTKEKPSRYGSKNSRR</sequence>
<protein>
    <recommendedName>
        <fullName evidence="5">PH domain-containing protein</fullName>
    </recommendedName>
</protein>
<feature type="region of interest" description="Disordered" evidence="1">
    <location>
        <begin position="213"/>
        <end position="265"/>
    </location>
</feature>
<dbReference type="EMBL" id="ML977334">
    <property type="protein sequence ID" value="KAF2111389.1"/>
    <property type="molecule type" value="Genomic_DNA"/>
</dbReference>
<dbReference type="InterPro" id="IPR025187">
    <property type="entry name" value="DUF4112"/>
</dbReference>
<feature type="transmembrane region" description="Helical" evidence="2">
    <location>
        <begin position="91"/>
        <end position="113"/>
    </location>
</feature>
<gene>
    <name evidence="3" type="ORF">BDV96DRAFT_526390</name>
</gene>
<dbReference type="Proteomes" id="UP000799770">
    <property type="component" value="Unassembled WGS sequence"/>
</dbReference>
<name>A0A6A5YVY1_9PLEO</name>
<keyword evidence="4" id="KW-1185">Reference proteome</keyword>
<organism evidence="3 4">
    <name type="scientific">Lophiotrema nucula</name>
    <dbReference type="NCBI Taxonomy" id="690887"/>
    <lineage>
        <taxon>Eukaryota</taxon>
        <taxon>Fungi</taxon>
        <taxon>Dikarya</taxon>
        <taxon>Ascomycota</taxon>
        <taxon>Pezizomycotina</taxon>
        <taxon>Dothideomycetes</taxon>
        <taxon>Pleosporomycetidae</taxon>
        <taxon>Pleosporales</taxon>
        <taxon>Lophiotremataceae</taxon>
        <taxon>Lophiotrema</taxon>
    </lineage>
</organism>
<reference evidence="3" key="1">
    <citation type="journal article" date="2020" name="Stud. Mycol.">
        <title>101 Dothideomycetes genomes: a test case for predicting lifestyles and emergence of pathogens.</title>
        <authorList>
            <person name="Haridas S."/>
            <person name="Albert R."/>
            <person name="Binder M."/>
            <person name="Bloem J."/>
            <person name="Labutti K."/>
            <person name="Salamov A."/>
            <person name="Andreopoulos B."/>
            <person name="Baker S."/>
            <person name="Barry K."/>
            <person name="Bills G."/>
            <person name="Bluhm B."/>
            <person name="Cannon C."/>
            <person name="Castanera R."/>
            <person name="Culley D."/>
            <person name="Daum C."/>
            <person name="Ezra D."/>
            <person name="Gonzalez J."/>
            <person name="Henrissat B."/>
            <person name="Kuo A."/>
            <person name="Liang C."/>
            <person name="Lipzen A."/>
            <person name="Lutzoni F."/>
            <person name="Magnuson J."/>
            <person name="Mondo S."/>
            <person name="Nolan M."/>
            <person name="Ohm R."/>
            <person name="Pangilinan J."/>
            <person name="Park H.-J."/>
            <person name="Ramirez L."/>
            <person name="Alfaro M."/>
            <person name="Sun H."/>
            <person name="Tritt A."/>
            <person name="Yoshinaga Y."/>
            <person name="Zwiers L.-H."/>
            <person name="Turgeon B."/>
            <person name="Goodwin S."/>
            <person name="Spatafora J."/>
            <person name="Crous P."/>
            <person name="Grigoriev I."/>
        </authorList>
    </citation>
    <scope>NUCLEOTIDE SEQUENCE</scope>
    <source>
        <strain evidence="3">CBS 627.86</strain>
    </source>
</reference>
<accession>A0A6A5YVY1</accession>
<dbReference type="OrthoDB" id="2103474at2759"/>
<keyword evidence="2" id="KW-0812">Transmembrane</keyword>
<dbReference type="AlphaFoldDB" id="A0A6A5YVY1"/>
<evidence type="ECO:0000256" key="2">
    <source>
        <dbReference type="SAM" id="Phobius"/>
    </source>
</evidence>
<evidence type="ECO:0000256" key="1">
    <source>
        <dbReference type="SAM" id="MobiDB-lite"/>
    </source>
</evidence>
<evidence type="ECO:0008006" key="5">
    <source>
        <dbReference type="Google" id="ProtNLM"/>
    </source>
</evidence>